<dbReference type="Gene3D" id="3.40.5.80">
    <property type="match status" value="1"/>
</dbReference>
<evidence type="ECO:0000313" key="1">
    <source>
        <dbReference type="EMBL" id="RHW21886.1"/>
    </source>
</evidence>
<proteinExistence type="predicted"/>
<evidence type="ECO:0008006" key="3">
    <source>
        <dbReference type="Google" id="ProtNLM"/>
    </source>
</evidence>
<accession>A0A396S066</accession>
<dbReference type="SUPFAM" id="SSF160059">
    <property type="entry name" value="PriA/YqbF domain"/>
    <property type="match status" value="1"/>
</dbReference>
<organism evidence="1 2">
    <name type="scientific">Pseudomonas jilinensis</name>
    <dbReference type="NCBI Taxonomy" id="2078689"/>
    <lineage>
        <taxon>Bacteria</taxon>
        <taxon>Pseudomonadati</taxon>
        <taxon>Pseudomonadota</taxon>
        <taxon>Gammaproteobacteria</taxon>
        <taxon>Pseudomonadales</taxon>
        <taxon>Pseudomonadaceae</taxon>
        <taxon>Pseudomonas</taxon>
    </lineage>
</organism>
<keyword evidence="2" id="KW-1185">Reference proteome</keyword>
<evidence type="ECO:0000313" key="2">
    <source>
        <dbReference type="Proteomes" id="UP000265745"/>
    </source>
</evidence>
<dbReference type="Proteomes" id="UP000265745">
    <property type="component" value="Unassembled WGS sequence"/>
</dbReference>
<dbReference type="OrthoDB" id="7010811at2"/>
<dbReference type="EMBL" id="QJSA01000004">
    <property type="protein sequence ID" value="RHW21886.1"/>
    <property type="molecule type" value="Genomic_DNA"/>
</dbReference>
<gene>
    <name evidence="1" type="ORF">C2846_05335</name>
</gene>
<dbReference type="RefSeq" id="WP_119700882.1">
    <property type="nucleotide sequence ID" value="NZ_QJSA01000004.1"/>
</dbReference>
<name>A0A396S066_9PSED</name>
<sequence length="77" mass="8493">MASKRTTKTDDKSDDFEGLYVRSIPERRCRAGFVFDRDGLGIALDALTAKQVADLEADPLLKVERCSFPVDQDGAAE</sequence>
<comment type="caution">
    <text evidence="1">The sequence shown here is derived from an EMBL/GenBank/DDBJ whole genome shotgun (WGS) entry which is preliminary data.</text>
</comment>
<reference evidence="1 2" key="1">
    <citation type="submission" date="2018-06" db="EMBL/GenBank/DDBJ databases">
        <title>Pseudomonas jilinensis sp. nov., isolated from the production water of Jilin Oilfield in China.</title>
        <authorList>
            <person name="Wang J."/>
        </authorList>
    </citation>
    <scope>NUCLEOTIDE SEQUENCE [LARGE SCALE GENOMIC DNA]</scope>
    <source>
        <strain evidence="1 2">JS15-10A1</strain>
    </source>
</reference>
<dbReference type="AlphaFoldDB" id="A0A396S066"/>
<protein>
    <recommendedName>
        <fullName evidence="3">Mu-like prophage FluMu N-terminal domain-containing protein</fullName>
    </recommendedName>
</protein>